<dbReference type="PANTHER" id="PTHR43719:SF28">
    <property type="entry name" value="PEROXIDE STRESS-ACTIVATED HISTIDINE KINASE MAK1-RELATED"/>
    <property type="match status" value="1"/>
</dbReference>
<evidence type="ECO:0000256" key="2">
    <source>
        <dbReference type="SAM" id="MobiDB-lite"/>
    </source>
</evidence>
<keyword evidence="3" id="KW-0812">Transmembrane</keyword>
<organism evidence="5 6">
    <name type="scientific">Euplotes crassus</name>
    <dbReference type="NCBI Taxonomy" id="5936"/>
    <lineage>
        <taxon>Eukaryota</taxon>
        <taxon>Sar</taxon>
        <taxon>Alveolata</taxon>
        <taxon>Ciliophora</taxon>
        <taxon>Intramacronucleata</taxon>
        <taxon>Spirotrichea</taxon>
        <taxon>Hypotrichia</taxon>
        <taxon>Euplotida</taxon>
        <taxon>Euplotidae</taxon>
        <taxon>Moneuplotes</taxon>
    </lineage>
</organism>
<evidence type="ECO:0000313" key="6">
    <source>
        <dbReference type="Proteomes" id="UP001295684"/>
    </source>
</evidence>
<feature type="region of interest" description="Disordered" evidence="2">
    <location>
        <begin position="636"/>
        <end position="658"/>
    </location>
</feature>
<evidence type="ECO:0000256" key="3">
    <source>
        <dbReference type="SAM" id="Phobius"/>
    </source>
</evidence>
<evidence type="ECO:0000256" key="1">
    <source>
        <dbReference type="ARBA" id="ARBA00022553"/>
    </source>
</evidence>
<dbReference type="AlphaFoldDB" id="A0AAD2D7K5"/>
<sequence length="745" mass="86067">MVYSWFTSANPEEAGDQRRFEAVFREKQLNYIRENWSILTFYLRILILVVAALLSINSENSTIFLVRTITLILLIFFLCVFQKAVDKFDWAAKYSGPIFSMIIVVAFTEINAALSQYRLYEGFMTQISLSFLMSVCMSTNWVLATLLLFVSYLYYIIRMMTTFDNIPHELVIALVETCIFYALGTYLNSRTLQREVSANCKAEESSKEFKQVLKCLPDGALLVDNSKLRLKFYNSQLVEDFDINLFCEPESEFPGFADLKDQINLEFYKTLQKIKESSEVNKPEADDAQCPLRKFKIIQNSSISKKDSSKDMNSRNFGHKVGYTTFLEHEGNSLMMKTQKLGSPDDMKLNEFLDLERCKLEKEKENEREAKISVYFDDFNFIEGIEMIRREFVIKTRKVHTNDPNDPYTSMYLHILSDTTQITQLEEQKAQNKYQRQMLANVSHEFRTPLNAMTLSLALLRRQIHGDSAKLLRIASSSCDILRSLVEDILDHAKIESGVFEIQDKVFKFNTLMDEVRDIFELQALSKKIDLTFYIAPEVDNLFVKTDKQRIKQVLLNLISNSLKFTDRGTIRISLTKINPSDERSLRREEIKEESKDCQRSFLQHGSARLDSHLSEESVNQEYTCRPHLPRVSKYSTYPDNRAGLLNGRSRSNSDREEKPLFEPYRKLKFKLTVSDTGIGIPRSDQSSLFKLFGKTSSNHNRNKTGCGLGLTICRKILQKLGGDITLESEEGRGTKVTSVFKCMY</sequence>
<dbReference type="Pfam" id="PF02518">
    <property type="entry name" value="HATPase_c"/>
    <property type="match status" value="1"/>
</dbReference>
<dbReference type="SMART" id="SM00387">
    <property type="entry name" value="HATPase_c"/>
    <property type="match status" value="1"/>
</dbReference>
<dbReference type="PRINTS" id="PR00344">
    <property type="entry name" value="BCTRLSENSOR"/>
</dbReference>
<keyword evidence="3" id="KW-1133">Transmembrane helix</keyword>
<dbReference type="Gene3D" id="1.10.287.130">
    <property type="match status" value="1"/>
</dbReference>
<evidence type="ECO:0000259" key="4">
    <source>
        <dbReference type="PROSITE" id="PS50109"/>
    </source>
</evidence>
<feature type="transmembrane region" description="Helical" evidence="3">
    <location>
        <begin position="36"/>
        <end position="56"/>
    </location>
</feature>
<dbReference type="CDD" id="cd00082">
    <property type="entry name" value="HisKA"/>
    <property type="match status" value="1"/>
</dbReference>
<proteinExistence type="predicted"/>
<reference evidence="5" key="1">
    <citation type="submission" date="2023-07" db="EMBL/GenBank/DDBJ databases">
        <authorList>
            <consortium name="AG Swart"/>
            <person name="Singh M."/>
            <person name="Singh A."/>
            <person name="Seah K."/>
            <person name="Emmerich C."/>
        </authorList>
    </citation>
    <scope>NUCLEOTIDE SEQUENCE</scope>
    <source>
        <strain evidence="5">DP1</strain>
    </source>
</reference>
<keyword evidence="3" id="KW-0472">Membrane</keyword>
<feature type="transmembrane region" description="Helical" evidence="3">
    <location>
        <begin position="129"/>
        <end position="157"/>
    </location>
</feature>
<dbReference type="InterPro" id="IPR005467">
    <property type="entry name" value="His_kinase_dom"/>
</dbReference>
<dbReference type="EMBL" id="CAMPGE010024576">
    <property type="protein sequence ID" value="CAI2382403.1"/>
    <property type="molecule type" value="Genomic_DNA"/>
</dbReference>
<dbReference type="Gene3D" id="3.30.565.10">
    <property type="entry name" value="Histidine kinase-like ATPase, C-terminal domain"/>
    <property type="match status" value="1"/>
</dbReference>
<accession>A0AAD2D7K5</accession>
<dbReference type="SUPFAM" id="SSF55874">
    <property type="entry name" value="ATPase domain of HSP90 chaperone/DNA topoisomerase II/histidine kinase"/>
    <property type="match status" value="1"/>
</dbReference>
<evidence type="ECO:0000313" key="5">
    <source>
        <dbReference type="EMBL" id="CAI2382403.1"/>
    </source>
</evidence>
<dbReference type="InterPro" id="IPR003594">
    <property type="entry name" value="HATPase_dom"/>
</dbReference>
<dbReference type="PANTHER" id="PTHR43719">
    <property type="entry name" value="TWO-COMPONENT HISTIDINE KINASE"/>
    <property type="match status" value="1"/>
</dbReference>
<keyword evidence="1" id="KW-0597">Phosphoprotein</keyword>
<dbReference type="InterPro" id="IPR036890">
    <property type="entry name" value="HATPase_C_sf"/>
</dbReference>
<feature type="transmembrane region" description="Helical" evidence="3">
    <location>
        <begin position="169"/>
        <end position="187"/>
    </location>
</feature>
<name>A0AAD2D7K5_EUPCR</name>
<dbReference type="PROSITE" id="PS50109">
    <property type="entry name" value="HIS_KIN"/>
    <property type="match status" value="1"/>
</dbReference>
<dbReference type="InterPro" id="IPR004358">
    <property type="entry name" value="Sig_transdc_His_kin-like_C"/>
</dbReference>
<keyword evidence="6" id="KW-1185">Reference proteome</keyword>
<dbReference type="SMART" id="SM00388">
    <property type="entry name" value="HisKA"/>
    <property type="match status" value="1"/>
</dbReference>
<feature type="domain" description="Histidine kinase" evidence="4">
    <location>
        <begin position="441"/>
        <end position="745"/>
    </location>
</feature>
<feature type="transmembrane region" description="Helical" evidence="3">
    <location>
        <begin position="94"/>
        <end position="117"/>
    </location>
</feature>
<dbReference type="SUPFAM" id="SSF47384">
    <property type="entry name" value="Homodimeric domain of signal transducing histidine kinase"/>
    <property type="match status" value="1"/>
</dbReference>
<gene>
    <name evidence="5" type="ORF">ECRASSUSDP1_LOCUS23876</name>
</gene>
<dbReference type="Pfam" id="PF00512">
    <property type="entry name" value="HisKA"/>
    <property type="match status" value="1"/>
</dbReference>
<dbReference type="Proteomes" id="UP001295684">
    <property type="component" value="Unassembled WGS sequence"/>
</dbReference>
<dbReference type="InterPro" id="IPR036097">
    <property type="entry name" value="HisK_dim/P_sf"/>
</dbReference>
<dbReference type="InterPro" id="IPR003661">
    <property type="entry name" value="HisK_dim/P_dom"/>
</dbReference>
<comment type="caution">
    <text evidence="5">The sequence shown here is derived from an EMBL/GenBank/DDBJ whole genome shotgun (WGS) entry which is preliminary data.</text>
</comment>
<dbReference type="InterPro" id="IPR050956">
    <property type="entry name" value="2C_system_His_kinase"/>
</dbReference>
<dbReference type="GO" id="GO:0000155">
    <property type="term" value="F:phosphorelay sensor kinase activity"/>
    <property type="evidence" value="ECO:0007669"/>
    <property type="project" value="InterPro"/>
</dbReference>
<protein>
    <recommendedName>
        <fullName evidence="4">Histidine kinase domain-containing protein</fullName>
    </recommendedName>
</protein>
<feature type="transmembrane region" description="Helical" evidence="3">
    <location>
        <begin position="62"/>
        <end position="82"/>
    </location>
</feature>